<dbReference type="PRINTS" id="PR00463">
    <property type="entry name" value="EP450I"/>
</dbReference>
<reference evidence="7 8" key="1">
    <citation type="submission" date="2016-05" db="EMBL/GenBank/DDBJ databases">
        <title>Comparative analysis of secretome profiles of manganese(II)-oxidizing ascomycete fungi.</title>
        <authorList>
            <consortium name="DOE Joint Genome Institute"/>
            <person name="Zeiner C.A."/>
            <person name="Purvine S.O."/>
            <person name="Zink E.M."/>
            <person name="Wu S."/>
            <person name="Pasa-Tolic L."/>
            <person name="Chaput D.L."/>
            <person name="Haridas S."/>
            <person name="Grigoriev I.V."/>
            <person name="Santelli C.M."/>
            <person name="Hansel C.M."/>
        </authorList>
    </citation>
    <scope>NUCLEOTIDE SEQUENCE [LARGE SCALE GENOMIC DNA]</scope>
    <source>
        <strain evidence="7 8">AP3s5-JAC2a</strain>
    </source>
</reference>
<feature type="binding site" description="axial binding residue" evidence="4">
    <location>
        <position position="434"/>
    </location>
    <ligand>
        <name>heme</name>
        <dbReference type="ChEBI" id="CHEBI:30413"/>
    </ligand>
    <ligandPart>
        <name>Fe</name>
        <dbReference type="ChEBI" id="CHEBI:18248"/>
    </ligandPart>
</feature>
<proteinExistence type="inferred from homology"/>
<comment type="similarity">
    <text evidence="5">Belongs to the cytochrome P450 family.</text>
</comment>
<evidence type="ECO:0000313" key="7">
    <source>
        <dbReference type="EMBL" id="OAG06097.1"/>
    </source>
</evidence>
<dbReference type="OrthoDB" id="1470350at2759"/>
<feature type="transmembrane region" description="Helical" evidence="6">
    <location>
        <begin position="6"/>
        <end position="26"/>
    </location>
</feature>
<accession>A0A177CHB2</accession>
<dbReference type="PRINTS" id="PR00385">
    <property type="entry name" value="P450"/>
</dbReference>
<dbReference type="STRING" id="1460663.A0A177CHB2"/>
<dbReference type="GO" id="GO:0020037">
    <property type="term" value="F:heme binding"/>
    <property type="evidence" value="ECO:0007669"/>
    <property type="project" value="InterPro"/>
</dbReference>
<keyword evidence="6" id="KW-1133">Transmembrane helix</keyword>
<keyword evidence="6" id="KW-0472">Membrane</keyword>
<dbReference type="CDD" id="cd11061">
    <property type="entry name" value="CYP67-like"/>
    <property type="match status" value="1"/>
</dbReference>
<dbReference type="RefSeq" id="XP_018036462.1">
    <property type="nucleotide sequence ID" value="XM_018182886.1"/>
</dbReference>
<name>A0A177CHB2_9PLEO</name>
<dbReference type="InterPro" id="IPR036396">
    <property type="entry name" value="Cyt_P450_sf"/>
</dbReference>
<dbReference type="PROSITE" id="PS00086">
    <property type="entry name" value="CYTOCHROME_P450"/>
    <property type="match status" value="1"/>
</dbReference>
<dbReference type="GO" id="GO:0005506">
    <property type="term" value="F:iron ion binding"/>
    <property type="evidence" value="ECO:0007669"/>
    <property type="project" value="InterPro"/>
</dbReference>
<keyword evidence="5" id="KW-0560">Oxidoreductase</keyword>
<dbReference type="InterPro" id="IPR001128">
    <property type="entry name" value="Cyt_P450"/>
</dbReference>
<keyword evidence="5" id="KW-0503">Monooxygenase</keyword>
<dbReference type="GO" id="GO:0004497">
    <property type="term" value="F:monooxygenase activity"/>
    <property type="evidence" value="ECO:0007669"/>
    <property type="project" value="UniProtKB-KW"/>
</dbReference>
<dbReference type="SUPFAM" id="SSF48264">
    <property type="entry name" value="Cytochrome P450"/>
    <property type="match status" value="1"/>
</dbReference>
<dbReference type="EMBL" id="KV441552">
    <property type="protein sequence ID" value="OAG06097.1"/>
    <property type="molecule type" value="Genomic_DNA"/>
</dbReference>
<comment type="cofactor">
    <cofactor evidence="1 4">
        <name>heme</name>
        <dbReference type="ChEBI" id="CHEBI:30413"/>
    </cofactor>
</comment>
<evidence type="ECO:0000313" key="8">
    <source>
        <dbReference type="Proteomes" id="UP000077069"/>
    </source>
</evidence>
<dbReference type="AlphaFoldDB" id="A0A177CHB2"/>
<keyword evidence="8" id="KW-1185">Reference proteome</keyword>
<dbReference type="InterPro" id="IPR002401">
    <property type="entry name" value="Cyt_P450_E_grp-I"/>
</dbReference>
<evidence type="ECO:0000256" key="1">
    <source>
        <dbReference type="ARBA" id="ARBA00001971"/>
    </source>
</evidence>
<dbReference type="PANTHER" id="PTHR24305:SF226">
    <property type="entry name" value="CYTOCHROME P450 MONOOXYGENASE"/>
    <property type="match status" value="1"/>
</dbReference>
<sequence>MAFWGLPTLLIKVAIGVLLLRFIIIYSHRWFLNALSHEPGPFIAKFTDWYGAYHSALGQLHIRTLEAHKRYGSAFRGGPNKMVFNTVTAFHAPGVFNIHTAIDKELHRFKRRMISQGLSDPCMREFEPSLLEHVDKFVRNIARAASAQPGQWSAPVNMSEQCKYLGFDIMGEFGFGQSFGLLDGPTNRFLIDAVTAASHRSAVYGQFPDLAKVKLEKILYPRASSMRMKYMTLMTRLLRERLEAEEDGRAKRDLFSFIVHATDEETGRSFSQAELWSEARFLLIAGSDTTSTGLTALFFYLSRYPECYDKVAREVRSTFRSGHEIHCGLNSKMPQCVYLRACIDEAMRMTPPAGGVLWREVSKGSGGIVIDGHYVPEGCDVGASIYCVQHNEEYFPDSFSFCPDRWIVSEGNPKEKIELARQAFVPFSLGPRGCPGKTMAYMELSTAMAKALWYFDFEAADGDLGVVGAGKLGGPPGRQRPNEFQLIDHLTSTHDGPYIKYKLREDVSELLR</sequence>
<dbReference type="InterPro" id="IPR050121">
    <property type="entry name" value="Cytochrome_P450_monoxygenase"/>
</dbReference>
<dbReference type="GeneID" id="28766372"/>
<dbReference type="InParanoid" id="A0A177CHB2"/>
<evidence type="ECO:0000256" key="2">
    <source>
        <dbReference type="ARBA" id="ARBA00022723"/>
    </source>
</evidence>
<keyword evidence="2 4" id="KW-0479">Metal-binding</keyword>
<evidence type="ECO:0000256" key="5">
    <source>
        <dbReference type="RuleBase" id="RU000461"/>
    </source>
</evidence>
<dbReference type="Pfam" id="PF00067">
    <property type="entry name" value="p450"/>
    <property type="match status" value="1"/>
</dbReference>
<evidence type="ECO:0000256" key="3">
    <source>
        <dbReference type="ARBA" id="ARBA00023004"/>
    </source>
</evidence>
<gene>
    <name evidence="7" type="ORF">CC84DRAFT_1217367</name>
</gene>
<dbReference type="GO" id="GO:0016705">
    <property type="term" value="F:oxidoreductase activity, acting on paired donors, with incorporation or reduction of molecular oxygen"/>
    <property type="evidence" value="ECO:0007669"/>
    <property type="project" value="InterPro"/>
</dbReference>
<protein>
    <submittedName>
        <fullName evidence="7">Cytochrome P450</fullName>
    </submittedName>
</protein>
<organism evidence="7 8">
    <name type="scientific">Paraphaeosphaeria sporulosa</name>
    <dbReference type="NCBI Taxonomy" id="1460663"/>
    <lineage>
        <taxon>Eukaryota</taxon>
        <taxon>Fungi</taxon>
        <taxon>Dikarya</taxon>
        <taxon>Ascomycota</taxon>
        <taxon>Pezizomycotina</taxon>
        <taxon>Dothideomycetes</taxon>
        <taxon>Pleosporomycetidae</taxon>
        <taxon>Pleosporales</taxon>
        <taxon>Massarineae</taxon>
        <taxon>Didymosphaeriaceae</taxon>
        <taxon>Paraphaeosphaeria</taxon>
    </lineage>
</organism>
<dbReference type="Proteomes" id="UP000077069">
    <property type="component" value="Unassembled WGS sequence"/>
</dbReference>
<dbReference type="Gene3D" id="1.10.630.10">
    <property type="entry name" value="Cytochrome P450"/>
    <property type="match status" value="1"/>
</dbReference>
<keyword evidence="6" id="KW-0812">Transmembrane</keyword>
<dbReference type="InterPro" id="IPR017972">
    <property type="entry name" value="Cyt_P450_CS"/>
</dbReference>
<evidence type="ECO:0000256" key="6">
    <source>
        <dbReference type="SAM" id="Phobius"/>
    </source>
</evidence>
<evidence type="ECO:0000256" key="4">
    <source>
        <dbReference type="PIRSR" id="PIRSR602401-1"/>
    </source>
</evidence>
<keyword evidence="4 5" id="KW-0349">Heme</keyword>
<dbReference type="PANTHER" id="PTHR24305">
    <property type="entry name" value="CYTOCHROME P450"/>
    <property type="match status" value="1"/>
</dbReference>
<keyword evidence="3 4" id="KW-0408">Iron</keyword>